<dbReference type="EMBL" id="LAZR01028703">
    <property type="protein sequence ID" value="KKL61803.1"/>
    <property type="molecule type" value="Genomic_DNA"/>
</dbReference>
<evidence type="ECO:0000256" key="5">
    <source>
        <dbReference type="ARBA" id="ARBA00022670"/>
    </source>
</evidence>
<comment type="subcellular location">
    <subcellularLocation>
        <location evidence="1">Membrane</location>
        <topology evidence="1">Multi-pass membrane protein</topology>
    </subcellularLocation>
    <subcellularLocation>
        <location evidence="2">Plastid</location>
        <location evidence="2">Chloroplast</location>
    </subcellularLocation>
</comment>
<feature type="domain" description="Peptidase M50" evidence="12">
    <location>
        <begin position="81"/>
        <end position="258"/>
    </location>
</feature>
<dbReference type="CDD" id="cd06160">
    <property type="entry name" value="S2P-M50_like_2"/>
    <property type="match status" value="1"/>
</dbReference>
<dbReference type="PANTHER" id="PTHR31412:SF0">
    <property type="entry name" value="ZINC METALLOPROTEASE EGY1, CHLOROPLASTIC-RELATED"/>
    <property type="match status" value="1"/>
</dbReference>
<feature type="transmembrane region" description="Helical" evidence="11">
    <location>
        <begin position="138"/>
        <end position="163"/>
    </location>
</feature>
<dbReference type="PANTHER" id="PTHR31412">
    <property type="entry name" value="ZINC METALLOPROTEASE EGY1"/>
    <property type="match status" value="1"/>
</dbReference>
<feature type="transmembrane region" description="Helical" evidence="11">
    <location>
        <begin position="24"/>
        <end position="45"/>
    </location>
</feature>
<gene>
    <name evidence="13" type="ORF">LCGC14_2191660</name>
</gene>
<evidence type="ECO:0000256" key="8">
    <source>
        <dbReference type="ARBA" id="ARBA00022946"/>
    </source>
</evidence>
<dbReference type="GO" id="GO:0016020">
    <property type="term" value="C:membrane"/>
    <property type="evidence" value="ECO:0007669"/>
    <property type="project" value="UniProtKB-SubCell"/>
</dbReference>
<evidence type="ECO:0000256" key="10">
    <source>
        <dbReference type="ARBA" id="ARBA00023136"/>
    </source>
</evidence>
<accession>A0A0F9DJF4</accession>
<feature type="transmembrane region" description="Helical" evidence="11">
    <location>
        <begin position="103"/>
        <end position="126"/>
    </location>
</feature>
<keyword evidence="5" id="KW-0645">Protease</keyword>
<keyword evidence="10 11" id="KW-0472">Membrane</keyword>
<dbReference type="InterPro" id="IPR044838">
    <property type="entry name" value="EGY1-like"/>
</dbReference>
<feature type="transmembrane region" description="Helical" evidence="11">
    <location>
        <begin position="249"/>
        <end position="275"/>
    </location>
</feature>
<evidence type="ECO:0000256" key="6">
    <source>
        <dbReference type="ARBA" id="ARBA00022692"/>
    </source>
</evidence>
<evidence type="ECO:0000313" key="13">
    <source>
        <dbReference type="EMBL" id="KKL61803.1"/>
    </source>
</evidence>
<keyword evidence="9 11" id="KW-1133">Transmembrane helix</keyword>
<dbReference type="Pfam" id="PF02163">
    <property type="entry name" value="Peptidase_M50"/>
    <property type="match status" value="1"/>
</dbReference>
<dbReference type="GO" id="GO:0008233">
    <property type="term" value="F:peptidase activity"/>
    <property type="evidence" value="ECO:0007669"/>
    <property type="project" value="UniProtKB-KW"/>
</dbReference>
<dbReference type="GO" id="GO:0006508">
    <property type="term" value="P:proteolysis"/>
    <property type="evidence" value="ECO:0007669"/>
    <property type="project" value="UniProtKB-KW"/>
</dbReference>
<evidence type="ECO:0000256" key="11">
    <source>
        <dbReference type="SAM" id="Phobius"/>
    </source>
</evidence>
<organism evidence="13">
    <name type="scientific">marine sediment metagenome</name>
    <dbReference type="NCBI Taxonomy" id="412755"/>
    <lineage>
        <taxon>unclassified sequences</taxon>
        <taxon>metagenomes</taxon>
        <taxon>ecological metagenomes</taxon>
    </lineage>
</organism>
<evidence type="ECO:0000256" key="9">
    <source>
        <dbReference type="ARBA" id="ARBA00022989"/>
    </source>
</evidence>
<keyword evidence="3" id="KW-0150">Chloroplast</keyword>
<feature type="transmembrane region" description="Helical" evidence="11">
    <location>
        <begin position="175"/>
        <end position="194"/>
    </location>
</feature>
<comment type="caution">
    <text evidence="13">The sequence shown here is derived from an EMBL/GenBank/DDBJ whole genome shotgun (WGS) entry which is preliminary data.</text>
</comment>
<keyword evidence="6 11" id="KW-0812">Transmembrane</keyword>
<name>A0A0F9DJF4_9ZZZZ</name>
<reference evidence="13" key="1">
    <citation type="journal article" date="2015" name="Nature">
        <title>Complex archaea that bridge the gap between prokaryotes and eukaryotes.</title>
        <authorList>
            <person name="Spang A."/>
            <person name="Saw J.H."/>
            <person name="Jorgensen S.L."/>
            <person name="Zaremba-Niedzwiedzka K."/>
            <person name="Martijn J."/>
            <person name="Lind A.E."/>
            <person name="van Eijk R."/>
            <person name="Schleper C."/>
            <person name="Guy L."/>
            <person name="Ettema T.J."/>
        </authorList>
    </citation>
    <scope>NUCLEOTIDE SEQUENCE</scope>
</reference>
<keyword evidence="4" id="KW-0934">Plastid</keyword>
<sequence>MQEETQEAPAQMGMAPPFSLKRKVWLNIVLFVLTIFSTLFVGISLSLNFKYTEVIAQNNLSALDLVEKLKDPQVISLSIIYVVVLLGILLGHEMGHFLTCRYYKINATLPYFIPAPTLIGTFGAFIKIKSPITRKQQLFDIGVAGPLTGFILSVPALAYGLSLSKAVPPIARDEVFVYFFGEPLILKFFAAMIFKDIPPDYSIYLHPVAFAGWVGILVTALNLFPFGQLDGGHISYALFGKKSRNLTRFFLGVFIVMGIFFWVGWFIWAFLLLFMGLKHPPVQDGGAPLSPGRKFISYVVILIFILSFIPDPIKGLSLFDILKEFLF</sequence>
<evidence type="ECO:0000256" key="4">
    <source>
        <dbReference type="ARBA" id="ARBA00022640"/>
    </source>
</evidence>
<dbReference type="InterPro" id="IPR008915">
    <property type="entry name" value="Peptidase_M50"/>
</dbReference>
<keyword evidence="7" id="KW-0378">Hydrolase</keyword>
<evidence type="ECO:0000256" key="1">
    <source>
        <dbReference type="ARBA" id="ARBA00004141"/>
    </source>
</evidence>
<evidence type="ECO:0000259" key="12">
    <source>
        <dbReference type="Pfam" id="PF02163"/>
    </source>
</evidence>
<dbReference type="GO" id="GO:0009507">
    <property type="term" value="C:chloroplast"/>
    <property type="evidence" value="ECO:0007669"/>
    <property type="project" value="UniProtKB-SubCell"/>
</dbReference>
<feature type="transmembrane region" description="Helical" evidence="11">
    <location>
        <begin position="206"/>
        <end position="229"/>
    </location>
</feature>
<evidence type="ECO:0000256" key="2">
    <source>
        <dbReference type="ARBA" id="ARBA00004229"/>
    </source>
</evidence>
<feature type="transmembrane region" description="Helical" evidence="11">
    <location>
        <begin position="295"/>
        <end position="313"/>
    </location>
</feature>
<feature type="transmembrane region" description="Helical" evidence="11">
    <location>
        <begin position="74"/>
        <end position="91"/>
    </location>
</feature>
<dbReference type="AlphaFoldDB" id="A0A0F9DJF4"/>
<keyword evidence="8" id="KW-0809">Transit peptide</keyword>
<proteinExistence type="predicted"/>
<evidence type="ECO:0000256" key="7">
    <source>
        <dbReference type="ARBA" id="ARBA00022801"/>
    </source>
</evidence>
<evidence type="ECO:0000256" key="3">
    <source>
        <dbReference type="ARBA" id="ARBA00022528"/>
    </source>
</evidence>
<protein>
    <recommendedName>
        <fullName evidence="12">Peptidase M50 domain-containing protein</fullName>
    </recommendedName>
</protein>